<feature type="transmembrane region" description="Helical" evidence="1">
    <location>
        <begin position="5"/>
        <end position="24"/>
    </location>
</feature>
<dbReference type="EMBL" id="MN988486">
    <property type="protein sequence ID" value="QIG68085.1"/>
    <property type="molecule type" value="Genomic_DNA"/>
</dbReference>
<evidence type="ECO:0000313" key="2">
    <source>
        <dbReference type="EMBL" id="QIG68085.1"/>
    </source>
</evidence>
<feature type="transmembrane region" description="Helical" evidence="1">
    <location>
        <begin position="110"/>
        <end position="132"/>
    </location>
</feature>
<protein>
    <recommendedName>
        <fullName evidence="4">MotA/TolQ/ExbB proton channel domain-containing protein</fullName>
    </recommendedName>
</protein>
<reference evidence="2" key="1">
    <citation type="submission" date="2020-01" db="EMBL/GenBank/DDBJ databases">
        <title>Patterns of diversity and host range of bacteriophage communities associated with bean-nodulatin bacteria.</title>
        <authorList>
            <person name="Vann Cauwenberghe J."/>
            <person name="Santamaria R.I."/>
            <person name="Bustos P."/>
            <person name="Juarez S."/>
            <person name="Gonzalez V."/>
        </authorList>
    </citation>
    <scope>NUCLEOTIDE SEQUENCE</scope>
</reference>
<keyword evidence="1" id="KW-0812">Transmembrane</keyword>
<accession>A0A7S5URQ3</accession>
<evidence type="ECO:0000256" key="1">
    <source>
        <dbReference type="SAM" id="Phobius"/>
    </source>
</evidence>
<proteinExistence type="predicted"/>
<keyword evidence="1" id="KW-0472">Membrane</keyword>
<name>A0A7S5URQ3_9CAUD</name>
<dbReference type="Proteomes" id="UP000605518">
    <property type="component" value="Segment"/>
</dbReference>
<keyword evidence="3" id="KW-1185">Reference proteome</keyword>
<keyword evidence="1" id="KW-1133">Transmembrane helix</keyword>
<sequence length="148" mass="16622">MFDKLIRLTVFNCLTAFLLAYVQYTYGFHEYVAKADTTYLARFISIIYFVTSFYIVVTVIKGKEIGEDVIDFVSKLSMGLGLIGAVIGMSQSYKSLETFDPSQVTDLIRLIGEVASAGPITTAFGIGVWLLLESQKFFVELRLWEDAK</sequence>
<organism evidence="2 3">
    <name type="scientific">Rhizobium phage RHph_Y68</name>
    <dbReference type="NCBI Taxonomy" id="2509787"/>
    <lineage>
        <taxon>Viruses</taxon>
        <taxon>Duplodnaviria</taxon>
        <taxon>Heunggongvirae</taxon>
        <taxon>Uroviricota</taxon>
        <taxon>Caudoviricetes</taxon>
        <taxon>Pootjesviridae</taxon>
        <taxon>Staniewskivirinae</taxon>
        <taxon>Trinifflemingvirus</taxon>
        <taxon>Trinifflemingvirus Y68</taxon>
    </lineage>
</organism>
<feature type="transmembrane region" description="Helical" evidence="1">
    <location>
        <begin position="39"/>
        <end position="60"/>
    </location>
</feature>
<feature type="transmembrane region" description="Helical" evidence="1">
    <location>
        <begin position="72"/>
        <end position="90"/>
    </location>
</feature>
<evidence type="ECO:0008006" key="4">
    <source>
        <dbReference type="Google" id="ProtNLM"/>
    </source>
</evidence>
<evidence type="ECO:0000313" key="3">
    <source>
        <dbReference type="Proteomes" id="UP000605518"/>
    </source>
</evidence>
<gene>
    <name evidence="2" type="ORF">EVB55_150</name>
</gene>